<organism evidence="1 2">
    <name type="scientific">Austropuccinia psidii MF-1</name>
    <dbReference type="NCBI Taxonomy" id="1389203"/>
    <lineage>
        <taxon>Eukaryota</taxon>
        <taxon>Fungi</taxon>
        <taxon>Dikarya</taxon>
        <taxon>Basidiomycota</taxon>
        <taxon>Pucciniomycotina</taxon>
        <taxon>Pucciniomycetes</taxon>
        <taxon>Pucciniales</taxon>
        <taxon>Sphaerophragmiaceae</taxon>
        <taxon>Austropuccinia</taxon>
    </lineage>
</organism>
<dbReference type="AlphaFoldDB" id="A0A9Q3K5T2"/>
<evidence type="ECO:0000313" key="2">
    <source>
        <dbReference type="Proteomes" id="UP000765509"/>
    </source>
</evidence>
<dbReference type="Proteomes" id="UP000765509">
    <property type="component" value="Unassembled WGS sequence"/>
</dbReference>
<dbReference type="EMBL" id="AVOT02096195">
    <property type="protein sequence ID" value="MBW0575408.1"/>
    <property type="molecule type" value="Genomic_DNA"/>
</dbReference>
<evidence type="ECO:0000313" key="1">
    <source>
        <dbReference type="EMBL" id="MBW0575408.1"/>
    </source>
</evidence>
<protein>
    <submittedName>
        <fullName evidence="1">Uncharacterized protein</fullName>
    </submittedName>
</protein>
<sequence>MRHHQRQDLGRDSAAEAVLSIKLRPMRFKNPQSLTKKSKIFQTSSKMHPDLFKTLVLAVAIACTQISNVSAGSKSPQQCANYYGAGEDSNHIHCFDHNDVHYSCLKASCHTGGPNTPVSSTTSIDKNFFFENCAKGGPHSKDVYPKVYPKEFTANNAARSLVVNDGSAYNKHQVLISGLANLTCAWNDPNERNAQRPYCNDCQGV</sequence>
<name>A0A9Q3K5T2_9BASI</name>
<reference evidence="1" key="1">
    <citation type="submission" date="2021-03" db="EMBL/GenBank/DDBJ databases">
        <title>Draft genome sequence of rust myrtle Austropuccinia psidii MF-1, a brazilian biotype.</title>
        <authorList>
            <person name="Quecine M.C."/>
            <person name="Pachon D.M.R."/>
            <person name="Bonatelli M.L."/>
            <person name="Correr F.H."/>
            <person name="Franceschini L.M."/>
            <person name="Leite T.F."/>
            <person name="Margarido G.R.A."/>
            <person name="Almeida C.A."/>
            <person name="Ferrarezi J.A."/>
            <person name="Labate C.A."/>
        </authorList>
    </citation>
    <scope>NUCLEOTIDE SEQUENCE</scope>
    <source>
        <strain evidence="1">MF-1</strain>
    </source>
</reference>
<gene>
    <name evidence="1" type="ORF">O181_115123</name>
</gene>
<proteinExistence type="predicted"/>
<comment type="caution">
    <text evidence="1">The sequence shown here is derived from an EMBL/GenBank/DDBJ whole genome shotgun (WGS) entry which is preliminary data.</text>
</comment>
<accession>A0A9Q3K5T2</accession>
<keyword evidence="2" id="KW-1185">Reference proteome</keyword>